<gene>
    <name evidence="1" type="ORF">ROR02_31870</name>
</gene>
<evidence type="ECO:0000313" key="1">
    <source>
        <dbReference type="EMBL" id="GEO83056.1"/>
    </source>
</evidence>
<dbReference type="EMBL" id="BJZO01000178">
    <property type="protein sequence ID" value="GEO83056.1"/>
    <property type="molecule type" value="Genomic_DNA"/>
</dbReference>
<sequence>MSSIYERYLRELGVSTAADLAKLHPSEALQYYAEYESLAASLSATSASDYIARQSMDAFLPDIAGLNAADHYSSAVGAANLVERSVIEDLARGYPSGIAAFEQDRLSNTLRYNEISQIAQFESPLASYRESAATWAAGEDWKPAAHSLLSGMDMAHVSSVNSMMEDWRTRDGYAQAFSTLASMSDDISGSAASFDRYASLVGDLRHLNFTPDFKMSPEARLVAYRDVGFDTEILKPNQRALSAMLSINGYPAPNVWARYNRIIVPKKKVKLSDHLRNLKPTQFQIRGYGEARALEVWLREFIDQKMSLFYGDDWYKEHAPRKIIGKLEKNGVNQDNMTGEIVLKEADFAHYLSIIEDHWDNVFEEIFVCWDETHGMLKNFKNLRVAIMHHKGFGKADLVQLRVCARWFEEKIDAHENDQFYMDE</sequence>
<name>A0A512HC73_9PROT</name>
<dbReference type="RefSeq" id="WP_147165101.1">
    <property type="nucleotide sequence ID" value="NZ_BJZO01000178.1"/>
</dbReference>
<evidence type="ECO:0000313" key="2">
    <source>
        <dbReference type="Proteomes" id="UP000321567"/>
    </source>
</evidence>
<accession>A0A512HC73</accession>
<protein>
    <submittedName>
        <fullName evidence="1">Uncharacterized protein</fullName>
    </submittedName>
</protein>
<comment type="caution">
    <text evidence="1">The sequence shown here is derived from an EMBL/GenBank/DDBJ whole genome shotgun (WGS) entry which is preliminary data.</text>
</comment>
<dbReference type="Proteomes" id="UP000321567">
    <property type="component" value="Unassembled WGS sequence"/>
</dbReference>
<proteinExistence type="predicted"/>
<dbReference type="OrthoDB" id="8447818at2"/>
<organism evidence="1 2">
    <name type="scientific">Pararhodospirillum oryzae</name>
    <dbReference type="NCBI Taxonomy" id="478448"/>
    <lineage>
        <taxon>Bacteria</taxon>
        <taxon>Pseudomonadati</taxon>
        <taxon>Pseudomonadota</taxon>
        <taxon>Alphaproteobacteria</taxon>
        <taxon>Rhodospirillales</taxon>
        <taxon>Rhodospirillaceae</taxon>
        <taxon>Pararhodospirillum</taxon>
    </lineage>
</organism>
<keyword evidence="2" id="KW-1185">Reference proteome</keyword>
<reference evidence="1 2" key="1">
    <citation type="submission" date="2019-07" db="EMBL/GenBank/DDBJ databases">
        <title>Whole genome shotgun sequence of Rhodospirillum oryzae NBRC 107573.</title>
        <authorList>
            <person name="Hosoyama A."/>
            <person name="Uohara A."/>
            <person name="Ohji S."/>
            <person name="Ichikawa N."/>
        </authorList>
    </citation>
    <scope>NUCLEOTIDE SEQUENCE [LARGE SCALE GENOMIC DNA]</scope>
    <source>
        <strain evidence="1 2">NBRC 107573</strain>
    </source>
</reference>
<dbReference type="AlphaFoldDB" id="A0A512HC73"/>